<keyword evidence="2" id="KW-0677">Repeat</keyword>
<sequence>MNSSSYNLEHSKVQEQVVEVVAELSGDSTQVLRLIQKQLFLESLFIDGNRPKSLRILRSLTADNDDQLAKSLSWLLLAEGKTNADASTLSLLRDLHWDLNCDLESSRQLLLQEILDRLPSNDTPDPNRLVNLIDEALKYQQMVNPYYFPDFKDSKPSESVSFYRDFGRTVTPEKRLLNLPVRLKLKLSLHEDEIWYVRYSNSGRFLASASVDKNIVIYDAENNYTVYKKLTGHKGSIIYLSWSHDDGKLITSSFDQTIKIWDLENDTCTTIRNQTFFNSNLRIWSVEFVGEDNSFVIGSPDKELALFDSEGFAIHDFTPEYRIDDLTVINDEMIFAITHSCELLIFSMKDKDYRLVNTVKIGKKLTAISSSPGDNEHVLINVKPDELQLWNVKDVEKPYLENKYYGLQQSDYIIRGCLSDRNLVLSGSEDGLVYVWNTRFGNLVGSLQGHKSLINCIAWRPNKNGVRDGCEWASCGDDREVNVWGF</sequence>
<dbReference type="PROSITE" id="PS50082">
    <property type="entry name" value="WD_REPEATS_2"/>
    <property type="match status" value="4"/>
</dbReference>
<dbReference type="AlphaFoldDB" id="A0A448YPU6"/>
<gene>
    <name evidence="4" type="ORF">BRENAR_LOCUS3627</name>
</gene>
<dbReference type="PANTHER" id="PTHR22838:SF0">
    <property type="entry name" value="WD REPEAT-CONTAINING PROTEIN 26"/>
    <property type="match status" value="1"/>
</dbReference>
<dbReference type="STRING" id="13370.A0A448YPU6"/>
<dbReference type="InterPro" id="IPR019775">
    <property type="entry name" value="WD40_repeat_CS"/>
</dbReference>
<feature type="repeat" description="WD" evidence="3">
    <location>
        <begin position="187"/>
        <end position="228"/>
    </location>
</feature>
<feature type="repeat" description="WD" evidence="3">
    <location>
        <begin position="420"/>
        <end position="446"/>
    </location>
</feature>
<organism evidence="4 5">
    <name type="scientific">Brettanomyces naardenensis</name>
    <name type="common">Yeast</name>
    <dbReference type="NCBI Taxonomy" id="13370"/>
    <lineage>
        <taxon>Eukaryota</taxon>
        <taxon>Fungi</taxon>
        <taxon>Dikarya</taxon>
        <taxon>Ascomycota</taxon>
        <taxon>Saccharomycotina</taxon>
        <taxon>Pichiomycetes</taxon>
        <taxon>Pichiales</taxon>
        <taxon>Pichiaceae</taxon>
        <taxon>Brettanomyces</taxon>
    </lineage>
</organism>
<dbReference type="GO" id="GO:0043161">
    <property type="term" value="P:proteasome-mediated ubiquitin-dependent protein catabolic process"/>
    <property type="evidence" value="ECO:0007669"/>
    <property type="project" value="TreeGrafter"/>
</dbReference>
<dbReference type="PROSITE" id="PS50294">
    <property type="entry name" value="WD_REPEATS_REGION"/>
    <property type="match status" value="2"/>
</dbReference>
<evidence type="ECO:0000256" key="1">
    <source>
        <dbReference type="ARBA" id="ARBA00022574"/>
    </source>
</evidence>
<dbReference type="Pfam" id="PF00400">
    <property type="entry name" value="WD40"/>
    <property type="match status" value="4"/>
</dbReference>
<dbReference type="EMBL" id="CAACVR010000033">
    <property type="protein sequence ID" value="VEU22896.1"/>
    <property type="molecule type" value="Genomic_DNA"/>
</dbReference>
<dbReference type="PANTHER" id="PTHR22838">
    <property type="entry name" value="WD REPEAT PROTEIN 26-RELATED"/>
    <property type="match status" value="1"/>
</dbReference>
<evidence type="ECO:0000313" key="4">
    <source>
        <dbReference type="EMBL" id="VEU22896.1"/>
    </source>
</evidence>
<dbReference type="InterPro" id="IPR051350">
    <property type="entry name" value="WD_repeat-ST_regulator"/>
</dbReference>
<accession>A0A448YPU6</accession>
<dbReference type="Proteomes" id="UP000290900">
    <property type="component" value="Unassembled WGS sequence"/>
</dbReference>
<proteinExistence type="predicted"/>
<dbReference type="GO" id="GO:0034657">
    <property type="term" value="C:GID complex"/>
    <property type="evidence" value="ECO:0007669"/>
    <property type="project" value="TreeGrafter"/>
</dbReference>
<evidence type="ECO:0000256" key="3">
    <source>
        <dbReference type="PROSITE-ProRule" id="PRU00221"/>
    </source>
</evidence>
<name>A0A448YPU6_BRENA</name>
<dbReference type="PROSITE" id="PS00678">
    <property type="entry name" value="WD_REPEATS_1"/>
    <property type="match status" value="1"/>
</dbReference>
<dbReference type="InParanoid" id="A0A448YPU6"/>
<dbReference type="OrthoDB" id="972532at2759"/>
<dbReference type="FunCoup" id="A0A448YPU6">
    <property type="interactions" value="462"/>
</dbReference>
<dbReference type="Gene3D" id="2.130.10.10">
    <property type="entry name" value="YVTN repeat-like/Quinoprotein amine dehydrogenase"/>
    <property type="match status" value="1"/>
</dbReference>
<keyword evidence="5" id="KW-1185">Reference proteome</keyword>
<feature type="repeat" description="WD" evidence="3">
    <location>
        <begin position="447"/>
        <end position="486"/>
    </location>
</feature>
<protein>
    <submittedName>
        <fullName evidence="4">DEKNAAC103982</fullName>
    </submittedName>
</protein>
<dbReference type="InterPro" id="IPR001680">
    <property type="entry name" value="WD40_rpt"/>
</dbReference>
<reference evidence="4 5" key="1">
    <citation type="submission" date="2018-12" db="EMBL/GenBank/DDBJ databases">
        <authorList>
            <person name="Tiukova I."/>
            <person name="Dainat J."/>
        </authorList>
    </citation>
    <scope>NUCLEOTIDE SEQUENCE [LARGE SCALE GENOMIC DNA]</scope>
</reference>
<dbReference type="InterPro" id="IPR036322">
    <property type="entry name" value="WD40_repeat_dom_sf"/>
</dbReference>
<dbReference type="SMART" id="SM00320">
    <property type="entry name" value="WD40"/>
    <property type="match status" value="5"/>
</dbReference>
<keyword evidence="1 3" id="KW-0853">WD repeat</keyword>
<dbReference type="InterPro" id="IPR015943">
    <property type="entry name" value="WD40/YVTN_repeat-like_dom_sf"/>
</dbReference>
<dbReference type="InterPro" id="IPR020472">
    <property type="entry name" value="WD40_PAC1"/>
</dbReference>
<dbReference type="PRINTS" id="PR00320">
    <property type="entry name" value="GPROTEINBRPT"/>
</dbReference>
<dbReference type="SUPFAM" id="SSF50978">
    <property type="entry name" value="WD40 repeat-like"/>
    <property type="match status" value="1"/>
</dbReference>
<evidence type="ECO:0000256" key="2">
    <source>
        <dbReference type="ARBA" id="ARBA00022737"/>
    </source>
</evidence>
<evidence type="ECO:0000313" key="5">
    <source>
        <dbReference type="Proteomes" id="UP000290900"/>
    </source>
</evidence>
<feature type="repeat" description="WD" evidence="3">
    <location>
        <begin position="230"/>
        <end position="271"/>
    </location>
</feature>